<proteinExistence type="predicted"/>
<feature type="chain" id="PRO_5038861908" description="DUF3558 domain-containing protein" evidence="1">
    <location>
        <begin position="19"/>
        <end position="177"/>
    </location>
</feature>
<evidence type="ECO:0000313" key="3">
    <source>
        <dbReference type="Proteomes" id="UP000321685"/>
    </source>
</evidence>
<dbReference type="AlphaFoldDB" id="A0A511DLA4"/>
<protein>
    <recommendedName>
        <fullName evidence="4">DUF3558 domain-containing protein</fullName>
    </recommendedName>
</protein>
<name>A0A511DLA4_9PSEU</name>
<dbReference type="PROSITE" id="PS51257">
    <property type="entry name" value="PROKAR_LIPOPROTEIN"/>
    <property type="match status" value="1"/>
</dbReference>
<dbReference type="EMBL" id="BJVJ01000058">
    <property type="protein sequence ID" value="GEL25596.1"/>
    <property type="molecule type" value="Genomic_DNA"/>
</dbReference>
<comment type="caution">
    <text evidence="2">The sequence shown here is derived from an EMBL/GenBank/DDBJ whole genome shotgun (WGS) entry which is preliminary data.</text>
</comment>
<gene>
    <name evidence="2" type="ORF">PSU4_45500</name>
</gene>
<keyword evidence="1" id="KW-0732">Signal</keyword>
<dbReference type="Proteomes" id="UP000321685">
    <property type="component" value="Unassembled WGS sequence"/>
</dbReference>
<sequence length="177" mass="18923">MRLVVFLVVGLMASGCVAEVAGTPTAGSRSPGVFTDADPDPCGLLSPDQRRILGVGDGEESTEIPLEGARFCRWENPGGGPDWLQGGVLPSAYRLADVKRNYPSPKDELISGLPALSTSSRESIVNRSCLFFAELPDGRLATVSYFWNGRPERSTREEACGHATSALELIIATARSR</sequence>
<organism evidence="2 3">
    <name type="scientific">Pseudonocardia sulfidoxydans NBRC 16205</name>
    <dbReference type="NCBI Taxonomy" id="1223511"/>
    <lineage>
        <taxon>Bacteria</taxon>
        <taxon>Bacillati</taxon>
        <taxon>Actinomycetota</taxon>
        <taxon>Actinomycetes</taxon>
        <taxon>Pseudonocardiales</taxon>
        <taxon>Pseudonocardiaceae</taxon>
        <taxon>Pseudonocardia</taxon>
    </lineage>
</organism>
<evidence type="ECO:0000313" key="2">
    <source>
        <dbReference type="EMBL" id="GEL25596.1"/>
    </source>
</evidence>
<dbReference type="InterPro" id="IPR024520">
    <property type="entry name" value="DUF3558"/>
</dbReference>
<dbReference type="Pfam" id="PF12079">
    <property type="entry name" value="DUF3558"/>
    <property type="match status" value="1"/>
</dbReference>
<keyword evidence="3" id="KW-1185">Reference proteome</keyword>
<reference evidence="2 3" key="1">
    <citation type="submission" date="2019-07" db="EMBL/GenBank/DDBJ databases">
        <title>Whole genome shotgun sequence of Pseudonocardia sulfidoxydans NBRC 16205.</title>
        <authorList>
            <person name="Hosoyama A."/>
            <person name="Uohara A."/>
            <person name="Ohji S."/>
            <person name="Ichikawa N."/>
        </authorList>
    </citation>
    <scope>NUCLEOTIDE SEQUENCE [LARGE SCALE GENOMIC DNA]</scope>
    <source>
        <strain evidence="2 3">NBRC 16205</strain>
    </source>
</reference>
<accession>A0A511DLA4</accession>
<feature type="signal peptide" evidence="1">
    <location>
        <begin position="1"/>
        <end position="18"/>
    </location>
</feature>
<evidence type="ECO:0008006" key="4">
    <source>
        <dbReference type="Google" id="ProtNLM"/>
    </source>
</evidence>
<evidence type="ECO:0000256" key="1">
    <source>
        <dbReference type="SAM" id="SignalP"/>
    </source>
</evidence>